<dbReference type="GO" id="GO:0004843">
    <property type="term" value="F:cysteine-type deubiquitinase activity"/>
    <property type="evidence" value="ECO:0007669"/>
    <property type="project" value="UniProtKB-UniRule"/>
</dbReference>
<dbReference type="Pfam" id="PF00443">
    <property type="entry name" value="UCH"/>
    <property type="match status" value="1"/>
</dbReference>
<gene>
    <name evidence="9" type="ORF">PPRIM_AZ9-3.1.T0760101</name>
</gene>
<evidence type="ECO:0000313" key="10">
    <source>
        <dbReference type="Proteomes" id="UP000688137"/>
    </source>
</evidence>
<dbReference type="AlphaFoldDB" id="A0A8S1N160"/>
<evidence type="ECO:0000256" key="2">
    <source>
        <dbReference type="ARBA" id="ARBA00009085"/>
    </source>
</evidence>
<dbReference type="EMBL" id="CAJJDM010000079">
    <property type="protein sequence ID" value="CAD8086290.1"/>
    <property type="molecule type" value="Genomic_DNA"/>
</dbReference>
<dbReference type="InterPro" id="IPR028889">
    <property type="entry name" value="USP"/>
</dbReference>
<dbReference type="EC" id="3.4.19.12" evidence="7"/>
<evidence type="ECO:0000256" key="3">
    <source>
        <dbReference type="ARBA" id="ARBA00022670"/>
    </source>
</evidence>
<dbReference type="GO" id="GO:0016579">
    <property type="term" value="P:protein deubiquitination"/>
    <property type="evidence" value="ECO:0007669"/>
    <property type="project" value="InterPro"/>
</dbReference>
<proteinExistence type="inferred from homology"/>
<dbReference type="OMA" id="QQANKAW"/>
<protein>
    <recommendedName>
        <fullName evidence="7">Ubiquitin carboxyl-terminal hydrolase</fullName>
        <ecNumber evidence="7">3.4.19.12</ecNumber>
    </recommendedName>
</protein>
<evidence type="ECO:0000256" key="4">
    <source>
        <dbReference type="ARBA" id="ARBA00022786"/>
    </source>
</evidence>
<keyword evidence="3 7" id="KW-0645">Protease</keyword>
<evidence type="ECO:0000256" key="7">
    <source>
        <dbReference type="RuleBase" id="RU366025"/>
    </source>
</evidence>
<dbReference type="Proteomes" id="UP000688137">
    <property type="component" value="Unassembled WGS sequence"/>
</dbReference>
<comment type="similarity">
    <text evidence="2 7">Belongs to the peptidase C19 family.</text>
</comment>
<reference evidence="9" key="1">
    <citation type="submission" date="2021-01" db="EMBL/GenBank/DDBJ databases">
        <authorList>
            <consortium name="Genoscope - CEA"/>
            <person name="William W."/>
        </authorList>
    </citation>
    <scope>NUCLEOTIDE SEQUENCE</scope>
</reference>
<comment type="catalytic activity">
    <reaction evidence="1 7">
        <text>Thiol-dependent hydrolysis of ester, thioester, amide, peptide and isopeptide bonds formed by the C-terminal Gly of ubiquitin (a 76-residue protein attached to proteins as an intracellular targeting signal).</text>
        <dbReference type="EC" id="3.4.19.12"/>
    </reaction>
</comment>
<comment type="caution">
    <text evidence="9">The sequence shown here is derived from an EMBL/GenBank/DDBJ whole genome shotgun (WGS) entry which is preliminary data.</text>
</comment>
<dbReference type="PANTHER" id="PTHR21646">
    <property type="entry name" value="UBIQUITIN CARBOXYL-TERMINAL HYDROLASE"/>
    <property type="match status" value="1"/>
</dbReference>
<evidence type="ECO:0000313" key="9">
    <source>
        <dbReference type="EMBL" id="CAD8086290.1"/>
    </source>
</evidence>
<dbReference type="PANTHER" id="PTHR21646:SF24">
    <property type="entry name" value="UBIQUITIN CARBOXYL-TERMINAL HYDROLASE"/>
    <property type="match status" value="1"/>
</dbReference>
<evidence type="ECO:0000256" key="6">
    <source>
        <dbReference type="ARBA" id="ARBA00022807"/>
    </source>
</evidence>
<keyword evidence="5 7" id="KW-0378">Hydrolase</keyword>
<keyword evidence="10" id="KW-1185">Reference proteome</keyword>
<keyword evidence="6 7" id="KW-0788">Thiol protease</keyword>
<dbReference type="InterPro" id="IPR018200">
    <property type="entry name" value="USP_CS"/>
</dbReference>
<dbReference type="PROSITE" id="PS00973">
    <property type="entry name" value="USP_2"/>
    <property type="match status" value="1"/>
</dbReference>
<sequence length="472" mass="55029">MGLCTSKEAVSESSIRRVHPLNMENSVVLTINYAKIPNKFKRLPQNKSCGLIGLQNLGNTCYINAAIQCLSNTQPLTEYFQQNLHNHELNIQNPLSSRGQITNAYARLICSLWKDSQQKSINPIELISMIQLWNPFFVMNSQQDSHELLAFLLDMLHEDLNRVKIKPFIEEKTFDQQPNQQQANKAWSDYLKRNRSIIVDLFQGQSRNMLQCMVCNTKSYKFETFMYLSLPIQQDSELIQCISEYLKEEELDEANQWYCSKCKSVQKSKKGIKLWKLPNILVIHLKRFKFTSNYRCKLRQLIKFPMYNLDLSNYSEQEQATYDLYGVINHSGTLHSGHYTSYCKNKDTQKWYNFDDTIIKEIKEKDVQSSDAYLLFYYKNSVDSYERQSEVMRSSLVNSQISIAKQNSVVQINNLIIPNTKLSISKLCVSENDQQQTTPQIFGKKKSLKKNKLTPLPIKKPVFFESDNQKIQ</sequence>
<feature type="domain" description="USP" evidence="8">
    <location>
        <begin position="52"/>
        <end position="380"/>
    </location>
</feature>
<dbReference type="InterPro" id="IPR050185">
    <property type="entry name" value="Ub_carboxyl-term_hydrolase"/>
</dbReference>
<keyword evidence="4 7" id="KW-0833">Ubl conjugation pathway</keyword>
<evidence type="ECO:0000259" key="8">
    <source>
        <dbReference type="PROSITE" id="PS50235"/>
    </source>
</evidence>
<dbReference type="InterPro" id="IPR001394">
    <property type="entry name" value="Peptidase_C19_UCH"/>
</dbReference>
<evidence type="ECO:0000256" key="5">
    <source>
        <dbReference type="ARBA" id="ARBA00022801"/>
    </source>
</evidence>
<dbReference type="PROSITE" id="PS00972">
    <property type="entry name" value="USP_1"/>
    <property type="match status" value="1"/>
</dbReference>
<name>A0A8S1N160_PARPR</name>
<accession>A0A8S1N160</accession>
<organism evidence="9 10">
    <name type="scientific">Paramecium primaurelia</name>
    <dbReference type="NCBI Taxonomy" id="5886"/>
    <lineage>
        <taxon>Eukaryota</taxon>
        <taxon>Sar</taxon>
        <taxon>Alveolata</taxon>
        <taxon>Ciliophora</taxon>
        <taxon>Intramacronucleata</taxon>
        <taxon>Oligohymenophorea</taxon>
        <taxon>Peniculida</taxon>
        <taxon>Parameciidae</taxon>
        <taxon>Paramecium</taxon>
    </lineage>
</organism>
<dbReference type="GO" id="GO:0006508">
    <property type="term" value="P:proteolysis"/>
    <property type="evidence" value="ECO:0007669"/>
    <property type="project" value="UniProtKB-KW"/>
</dbReference>
<dbReference type="PROSITE" id="PS50235">
    <property type="entry name" value="USP_3"/>
    <property type="match status" value="1"/>
</dbReference>
<evidence type="ECO:0000256" key="1">
    <source>
        <dbReference type="ARBA" id="ARBA00000707"/>
    </source>
</evidence>
<dbReference type="CDD" id="cd02674">
    <property type="entry name" value="Peptidase_C19R"/>
    <property type="match status" value="1"/>
</dbReference>